<dbReference type="EMBL" id="CP011055">
    <property type="protein sequence ID" value="AKA74071.2"/>
    <property type="molecule type" value="Genomic_DNA"/>
</dbReference>
<dbReference type="EMBL" id="CP033239">
    <property type="protein sequence ID" value="AZF79021.1"/>
    <property type="molecule type" value="Genomic_DNA"/>
</dbReference>
<dbReference type="Proteomes" id="UP000594632">
    <property type="component" value="Chromosome"/>
</dbReference>
<evidence type="ECO:0000313" key="18">
    <source>
        <dbReference type="Proteomes" id="UP000033057"/>
    </source>
</evidence>
<dbReference type="EMBL" id="CP033241">
    <property type="protein sequence ID" value="AZF84202.1"/>
    <property type="molecule type" value="Genomic_DNA"/>
</dbReference>
<evidence type="ECO:0000313" key="25">
    <source>
        <dbReference type="Proteomes" id="UP000275843"/>
    </source>
</evidence>
<evidence type="ECO:0000313" key="21">
    <source>
        <dbReference type="Proteomes" id="UP000267993"/>
    </source>
</evidence>
<feature type="binding site" evidence="5">
    <location>
        <position position="73"/>
    </location>
    <ligand>
        <name>S-adenosyl-L-methionine</name>
        <dbReference type="ChEBI" id="CHEBI:59789"/>
    </ligand>
</feature>
<evidence type="ECO:0000313" key="26">
    <source>
        <dbReference type="Proteomes" id="UP000278715"/>
    </source>
</evidence>
<dbReference type="NCBIfam" id="NF011489">
    <property type="entry name" value="PRK14896.1-5"/>
    <property type="match status" value="1"/>
</dbReference>
<evidence type="ECO:0000313" key="14">
    <source>
        <dbReference type="EMBL" id="AZF79021.1"/>
    </source>
</evidence>
<feature type="binding site" evidence="5">
    <location>
        <position position="1"/>
    </location>
    <ligand>
        <name>S-adenosyl-L-methionine</name>
        <dbReference type="ChEBI" id="CHEBI:59789"/>
    </ligand>
</feature>
<dbReference type="EMBL" id="CP033236">
    <property type="protein sequence ID" value="AZF71170.1"/>
    <property type="molecule type" value="Genomic_DNA"/>
</dbReference>
<evidence type="ECO:0000313" key="17">
    <source>
        <dbReference type="EMBL" id="QPG51338.1"/>
    </source>
</evidence>
<evidence type="ECO:0000313" key="23">
    <source>
        <dbReference type="Proteomes" id="UP000273194"/>
    </source>
</evidence>
<evidence type="ECO:0000313" key="9">
    <source>
        <dbReference type="EMBL" id="AKA79462.2"/>
    </source>
</evidence>
<protein>
    <submittedName>
        <fullName evidence="11">16S ribosomal RNA methyltransferase A</fullName>
    </submittedName>
</protein>
<evidence type="ECO:0000256" key="4">
    <source>
        <dbReference type="ARBA" id="ARBA00022884"/>
    </source>
</evidence>
<evidence type="ECO:0000313" key="13">
    <source>
        <dbReference type="EMBL" id="AZF76413.1"/>
    </source>
</evidence>
<name>A0A3G8DPA4_SACSO</name>
<evidence type="ECO:0000313" key="28">
    <source>
        <dbReference type="Proteomes" id="UP000594632"/>
    </source>
</evidence>
<keyword evidence="3 5" id="KW-0949">S-adenosyl-L-methionine</keyword>
<comment type="similarity">
    <text evidence="5">Belongs to the class I-like SAM-binding methyltransferase superfamily. rRNA adenine N(6)-methyltransferase family.</text>
</comment>
<comment type="caution">
    <text evidence="5">Lacks conserved residue(s) required for the propagation of feature annotation.</text>
</comment>
<dbReference type="InterPro" id="IPR029063">
    <property type="entry name" value="SAM-dependent_MTases_sf"/>
</dbReference>
<evidence type="ECO:0000256" key="2">
    <source>
        <dbReference type="ARBA" id="ARBA00022679"/>
    </source>
</evidence>
<evidence type="ECO:0000256" key="3">
    <source>
        <dbReference type="ARBA" id="ARBA00022691"/>
    </source>
</evidence>
<evidence type="ECO:0000313" key="8">
    <source>
        <dbReference type="EMBL" id="AKA76768.2"/>
    </source>
</evidence>
<dbReference type="EMBL" id="CP050869">
    <property type="protein sequence ID" value="QPG51338.1"/>
    <property type="molecule type" value="Genomic_DNA"/>
</dbReference>
<reference evidence="18 19" key="1">
    <citation type="journal article" date="2015" name="Genome Announc.">
        <title>Complete Genome Sequence of Sulfolobus solfataricus Strain 98/2 and Evolved Derivatives.</title>
        <authorList>
            <person name="McCarthy S."/>
            <person name="Gradnigo J."/>
            <person name="Johnson T."/>
            <person name="Payne S."/>
            <person name="Lipzen A."/>
            <person name="Martin J."/>
            <person name="Schackwitz W."/>
            <person name="Moriyama E."/>
            <person name="Blum P."/>
        </authorList>
    </citation>
    <scope>NUCLEOTIDE SEQUENCE [LARGE SCALE GENOMIC DNA]</scope>
    <source>
        <strain evidence="18">98/2 SULC</strain>
        <strain evidence="7">SARC-B</strain>
        <strain evidence="8">SARC-C</strain>
        <strain evidence="9 20">SULA</strain>
        <strain evidence="19">SULB</strain>
    </source>
</reference>
<dbReference type="EMBL" id="CP033235">
    <property type="protein sequence ID" value="AZF68550.1"/>
    <property type="molecule type" value="Genomic_DNA"/>
</dbReference>
<dbReference type="PATRIC" id="fig|2287.6.peg.1890"/>
<proteinExistence type="inferred from homology"/>
<dbReference type="Proteomes" id="UP000275843">
    <property type="component" value="Chromosome"/>
</dbReference>
<dbReference type="EMBL" id="CP033240">
    <property type="protein sequence ID" value="AZF81626.1"/>
    <property type="molecule type" value="Genomic_DNA"/>
</dbReference>
<dbReference type="GO" id="GO:0003723">
    <property type="term" value="F:RNA binding"/>
    <property type="evidence" value="ECO:0007669"/>
    <property type="project" value="UniProtKB-UniRule"/>
</dbReference>
<dbReference type="Proteomes" id="UP000282269">
    <property type="component" value="Chromosome"/>
</dbReference>
<dbReference type="PROSITE" id="PS51689">
    <property type="entry name" value="SAM_RNA_A_N6_MT"/>
    <property type="match status" value="1"/>
</dbReference>
<evidence type="ECO:0000313" key="11">
    <source>
        <dbReference type="EMBL" id="AZF71170.1"/>
    </source>
</evidence>
<dbReference type="Proteomes" id="UP000033057">
    <property type="component" value="Chromosome"/>
</dbReference>
<reference evidence="7" key="3">
    <citation type="submission" date="2018-10" db="EMBL/GenBank/DDBJ databases">
        <authorList>
            <person name="McCarthy S."/>
            <person name="Gradnigo J."/>
            <person name="Johnson T."/>
            <person name="Payne S."/>
            <person name="Lipzen A."/>
            <person name="Schackwitz W."/>
            <person name="Martin J."/>
            <person name="Moriyama E."/>
            <person name="Blum P."/>
        </authorList>
    </citation>
    <scope>NUCLEOTIDE SEQUENCE</scope>
    <source>
        <strain evidence="7">SARC-B</strain>
        <strain evidence="8">SARC-C</strain>
        <strain evidence="9">SULA</strain>
    </source>
</reference>
<dbReference type="InterPro" id="IPR001737">
    <property type="entry name" value="KsgA/Erm"/>
</dbReference>
<keyword evidence="1 5" id="KW-0489">Methyltransferase</keyword>
<dbReference type="EMBL" id="CP011056">
    <property type="protein sequence ID" value="AKA76768.2"/>
    <property type="molecule type" value="Genomic_DNA"/>
</dbReference>
<dbReference type="EMBL" id="CP011057">
    <property type="protein sequence ID" value="AKA79462.2"/>
    <property type="molecule type" value="Genomic_DNA"/>
</dbReference>
<evidence type="ECO:0000313" key="20">
    <source>
        <dbReference type="Proteomes" id="UP000033106"/>
    </source>
</evidence>
<dbReference type="SUPFAM" id="SSF53335">
    <property type="entry name" value="S-adenosyl-L-methionine-dependent methyltransferases"/>
    <property type="match status" value="1"/>
</dbReference>
<dbReference type="Gene3D" id="1.10.8.100">
    <property type="entry name" value="Ribosomal RNA adenine dimethylase-like, domain 2"/>
    <property type="match status" value="1"/>
</dbReference>
<reference evidence="17 28" key="4">
    <citation type="journal article" date="2020" name="Nat. Commun.">
        <title>The structures of two archaeal type IV pili illuminate evolutionary relationships.</title>
        <authorList>
            <person name="Wang F."/>
            <person name="Baquero D.P."/>
            <person name="Su Z."/>
            <person name="Beltran L.C."/>
            <person name="Prangishvili D."/>
            <person name="Krupovic M."/>
            <person name="Egelman E.H."/>
        </authorList>
    </citation>
    <scope>NUCLEOTIDE SEQUENCE [LARGE SCALE GENOMIC DNA]</scope>
    <source>
        <strain evidence="17 28">POZ149</strain>
    </source>
</reference>
<sequence>MDENFIRKFISYVDNGIRPILEIGCGKGNITRFLEPDICIELDDKMIEYLKNFNLVIADARYLPVLRGQLVSSLPYQITSDFFKEVIKLNNIRKLTLILQKDFVDKIFNDSTYISFLLNYIYNIQIKDIIPPSCFSPRPKVYSIITIFNRIREYDKEVDSILSCISRYRNKTLRKASKLCGFSSNNDLKVREFKPWQVLELLNSVG</sequence>
<dbReference type="SMART" id="SM00650">
    <property type="entry name" value="rADc"/>
    <property type="match status" value="1"/>
</dbReference>
<dbReference type="EMBL" id="CP033237">
    <property type="protein sequence ID" value="AZF73790.1"/>
    <property type="molecule type" value="Genomic_DNA"/>
</dbReference>
<dbReference type="Proteomes" id="UP000033106">
    <property type="component" value="Chromosome"/>
</dbReference>
<evidence type="ECO:0000259" key="6">
    <source>
        <dbReference type="SMART" id="SM00650"/>
    </source>
</evidence>
<evidence type="ECO:0000313" key="19">
    <source>
        <dbReference type="Proteomes" id="UP000033085"/>
    </source>
</evidence>
<dbReference type="Proteomes" id="UP000278715">
    <property type="component" value="Chromosome"/>
</dbReference>
<keyword evidence="4 5" id="KW-0694">RNA-binding</keyword>
<keyword evidence="2 5" id="KW-0808">Transferase</keyword>
<dbReference type="InterPro" id="IPR023165">
    <property type="entry name" value="rRNA_Ade_diMease-like_C"/>
</dbReference>
<dbReference type="Gene3D" id="3.40.50.150">
    <property type="entry name" value="Vaccinia Virus protein VP39"/>
    <property type="match status" value="1"/>
</dbReference>
<dbReference type="KEGG" id="ssof:SULC_1830"/>
<evidence type="ECO:0000313" key="7">
    <source>
        <dbReference type="EMBL" id="AKA74071.2"/>
    </source>
</evidence>
<evidence type="ECO:0000313" key="15">
    <source>
        <dbReference type="EMBL" id="AZF81626.1"/>
    </source>
</evidence>
<dbReference type="EMBL" id="CP033238">
    <property type="protein sequence ID" value="AZF76413.1"/>
    <property type="molecule type" value="Genomic_DNA"/>
</dbReference>
<feature type="domain" description="Ribosomal RNA adenine methylase transferase N-terminal" evidence="6">
    <location>
        <begin position="5"/>
        <end position="152"/>
    </location>
</feature>
<evidence type="ECO:0000313" key="12">
    <source>
        <dbReference type="EMBL" id="AZF73790.1"/>
    </source>
</evidence>
<feature type="binding site" evidence="5">
    <location>
        <position position="41"/>
    </location>
    <ligand>
        <name>S-adenosyl-L-methionine</name>
        <dbReference type="ChEBI" id="CHEBI:59789"/>
    </ligand>
</feature>
<dbReference type="Proteomes" id="UP000273443">
    <property type="component" value="Chromosome"/>
</dbReference>
<dbReference type="InterPro" id="IPR020598">
    <property type="entry name" value="rRNA_Ade_methylase_Trfase_N"/>
</dbReference>
<dbReference type="AlphaFoldDB" id="A0A3G8DPA4"/>
<dbReference type="PANTHER" id="PTHR11727">
    <property type="entry name" value="DIMETHYLADENOSINE TRANSFERASE"/>
    <property type="match status" value="1"/>
</dbReference>
<evidence type="ECO:0000313" key="10">
    <source>
        <dbReference type="EMBL" id="AZF68550.1"/>
    </source>
</evidence>
<dbReference type="GO" id="GO:0000179">
    <property type="term" value="F:rRNA (adenine-N6,N6-)-dimethyltransferase activity"/>
    <property type="evidence" value="ECO:0007669"/>
    <property type="project" value="UniProtKB-UniRule"/>
</dbReference>
<dbReference type="Proteomes" id="UP000273194">
    <property type="component" value="Chromosome"/>
</dbReference>
<dbReference type="KEGG" id="ssoa:SULA_1831"/>
<feature type="binding site" evidence="5">
    <location>
        <position position="24"/>
    </location>
    <ligand>
        <name>S-adenosyl-L-methionine</name>
        <dbReference type="ChEBI" id="CHEBI:59789"/>
    </ligand>
</feature>
<evidence type="ECO:0000256" key="5">
    <source>
        <dbReference type="PROSITE-ProRule" id="PRU01026"/>
    </source>
</evidence>
<gene>
    <name evidence="17" type="ORF">HFC64_15340</name>
    <name evidence="9" type="ORF">SULA_1831</name>
    <name evidence="7" type="ORF">SULB_1832</name>
    <name evidence="8" type="ORF">SULC_1830</name>
    <name evidence="10" type="ORF">SULG_09190</name>
    <name evidence="11" type="ORF">SULH_09190</name>
    <name evidence="12" type="ORF">SULI_09190</name>
    <name evidence="13" type="ORF">SULM_09180</name>
    <name evidence="14" type="ORF">SULN_09180</name>
    <name evidence="15" type="ORF">SULO_09190</name>
    <name evidence="16" type="ORF">SULZ_09115</name>
</gene>
<dbReference type="Proteomes" id="UP000267993">
    <property type="component" value="Chromosome"/>
</dbReference>
<evidence type="ECO:0000313" key="22">
    <source>
        <dbReference type="Proteomes" id="UP000269431"/>
    </source>
</evidence>
<dbReference type="KEGG" id="ssol:SULB_1832"/>
<dbReference type="Proteomes" id="UP000033085">
    <property type="component" value="Chromosome"/>
</dbReference>
<dbReference type="Proteomes" id="UP000269431">
    <property type="component" value="Chromosome"/>
</dbReference>
<dbReference type="CDD" id="cd02440">
    <property type="entry name" value="AdoMet_MTases"/>
    <property type="match status" value="1"/>
</dbReference>
<dbReference type="Pfam" id="PF00398">
    <property type="entry name" value="RrnaAD"/>
    <property type="match status" value="1"/>
</dbReference>
<evidence type="ECO:0000256" key="1">
    <source>
        <dbReference type="ARBA" id="ARBA00022603"/>
    </source>
</evidence>
<evidence type="ECO:0000313" key="16">
    <source>
        <dbReference type="EMBL" id="AZF84202.1"/>
    </source>
</evidence>
<evidence type="ECO:0000313" key="24">
    <source>
        <dbReference type="Proteomes" id="UP000273443"/>
    </source>
</evidence>
<dbReference type="PANTHER" id="PTHR11727:SF7">
    <property type="entry name" value="DIMETHYLADENOSINE TRANSFERASE-RELATED"/>
    <property type="match status" value="1"/>
</dbReference>
<evidence type="ECO:0000313" key="27">
    <source>
        <dbReference type="Proteomes" id="UP000282269"/>
    </source>
</evidence>
<organism evidence="11 21">
    <name type="scientific">Saccharolobus solfataricus</name>
    <name type="common">Sulfolobus solfataricus</name>
    <dbReference type="NCBI Taxonomy" id="2287"/>
    <lineage>
        <taxon>Archaea</taxon>
        <taxon>Thermoproteota</taxon>
        <taxon>Thermoprotei</taxon>
        <taxon>Sulfolobales</taxon>
        <taxon>Sulfolobaceae</taxon>
        <taxon>Saccharolobus</taxon>
    </lineage>
</organism>
<accession>A0A3G8DPA4</accession>
<feature type="binding site" evidence="5">
    <location>
        <position position="59"/>
    </location>
    <ligand>
        <name>S-adenosyl-L-methionine</name>
        <dbReference type="ChEBI" id="CHEBI:59789"/>
    </ligand>
</feature>
<dbReference type="OrthoDB" id="9883at2157"/>
<reference evidence="21 22" key="2">
    <citation type="journal article" date="2018" name="Proc. Natl. Acad. Sci. U.S.A.">
        <title>Nonmutational mechanism of inheritance in the Archaeon Sulfolobus solfataricus.</title>
        <authorList>
            <person name="Payne S."/>
            <person name="McCarthy S."/>
            <person name="Johnson T."/>
            <person name="North E."/>
            <person name="Blum P."/>
        </authorList>
    </citation>
    <scope>NUCLEOTIDE SEQUENCE [LARGE SCALE GENOMIC DNA]</scope>
    <source>
        <strain evidence="11 21">SARC-H</strain>
        <strain evidence="12 25">SARC-I</strain>
        <strain evidence="14 26">SARC-N</strain>
        <strain evidence="15 27">SARC-O</strain>
        <strain evidence="16 22">SUL120</strain>
        <strain evidence="10 23">SULG</strain>
        <strain evidence="13 24">SULM</strain>
    </source>
</reference>